<dbReference type="Pfam" id="PF13193">
    <property type="entry name" value="AMP-binding_C"/>
    <property type="match status" value="1"/>
</dbReference>
<dbReference type="Gene3D" id="3.40.50.12780">
    <property type="entry name" value="N-terminal domain of ligase-like"/>
    <property type="match status" value="1"/>
</dbReference>
<dbReference type="Gene3D" id="3.30.300.30">
    <property type="match status" value="1"/>
</dbReference>
<dbReference type="AlphaFoldDB" id="A0A7W0IDB0"/>
<gene>
    <name evidence="6" type="ORF">H1D24_36365</name>
</gene>
<reference evidence="6 7" key="1">
    <citation type="submission" date="2020-07" db="EMBL/GenBank/DDBJ databases">
        <title>Streptomyces isolated from Indian soil.</title>
        <authorList>
            <person name="Mandal S."/>
            <person name="Maiti P.K."/>
        </authorList>
    </citation>
    <scope>NUCLEOTIDE SEQUENCE [LARGE SCALE GENOMIC DNA]</scope>
    <source>
        <strain evidence="6 7">PSKA28</strain>
    </source>
</reference>
<proteinExistence type="inferred from homology"/>
<comment type="caution">
    <text evidence="6">The sequence shown here is derived from an EMBL/GenBank/DDBJ whole genome shotgun (WGS) entry which is preliminary data.</text>
</comment>
<accession>A0A7W0IDB0</accession>
<evidence type="ECO:0000256" key="2">
    <source>
        <dbReference type="ARBA" id="ARBA00022598"/>
    </source>
</evidence>
<evidence type="ECO:0000259" key="5">
    <source>
        <dbReference type="Pfam" id="PF13193"/>
    </source>
</evidence>
<feature type="domain" description="AMP-dependent synthetase/ligase" evidence="4">
    <location>
        <begin position="72"/>
        <end position="390"/>
    </location>
</feature>
<dbReference type="InterPro" id="IPR045851">
    <property type="entry name" value="AMP-bd_C_sf"/>
</dbReference>
<dbReference type="EMBL" id="JACEHE010000038">
    <property type="protein sequence ID" value="MBA2951079.1"/>
    <property type="molecule type" value="Genomic_DNA"/>
</dbReference>
<feature type="transmembrane region" description="Helical" evidence="3">
    <location>
        <begin position="110"/>
        <end position="129"/>
    </location>
</feature>
<dbReference type="RefSeq" id="WP_181661998.1">
    <property type="nucleotide sequence ID" value="NZ_JACEHE010000038.1"/>
</dbReference>
<dbReference type="GO" id="GO:0031956">
    <property type="term" value="F:medium-chain fatty acid-CoA ligase activity"/>
    <property type="evidence" value="ECO:0007669"/>
    <property type="project" value="TreeGrafter"/>
</dbReference>
<protein>
    <submittedName>
        <fullName evidence="6">AMP-binding protein</fullName>
    </submittedName>
</protein>
<keyword evidence="3" id="KW-0812">Transmembrane</keyword>
<evidence type="ECO:0000313" key="7">
    <source>
        <dbReference type="Proteomes" id="UP000545761"/>
    </source>
</evidence>
<evidence type="ECO:0000256" key="3">
    <source>
        <dbReference type="SAM" id="Phobius"/>
    </source>
</evidence>
<evidence type="ECO:0000259" key="4">
    <source>
        <dbReference type="Pfam" id="PF00501"/>
    </source>
</evidence>
<comment type="similarity">
    <text evidence="1">Belongs to the ATP-dependent AMP-binding enzyme family.</text>
</comment>
<dbReference type="Pfam" id="PF00501">
    <property type="entry name" value="AMP-binding"/>
    <property type="match status" value="1"/>
</dbReference>
<evidence type="ECO:0000256" key="1">
    <source>
        <dbReference type="ARBA" id="ARBA00006432"/>
    </source>
</evidence>
<dbReference type="PANTHER" id="PTHR43201:SF5">
    <property type="entry name" value="MEDIUM-CHAIN ACYL-COA LIGASE ACSF2, MITOCHONDRIAL"/>
    <property type="match status" value="1"/>
</dbReference>
<dbReference type="SUPFAM" id="SSF56801">
    <property type="entry name" value="Acetyl-CoA synthetase-like"/>
    <property type="match status" value="1"/>
</dbReference>
<keyword evidence="3" id="KW-0472">Membrane</keyword>
<organism evidence="6 7">
    <name type="scientific">Streptomyces himalayensis subsp. himalayensis</name>
    <dbReference type="NCBI Taxonomy" id="2756131"/>
    <lineage>
        <taxon>Bacteria</taxon>
        <taxon>Bacillati</taxon>
        <taxon>Actinomycetota</taxon>
        <taxon>Actinomycetes</taxon>
        <taxon>Kitasatosporales</taxon>
        <taxon>Streptomycetaceae</taxon>
        <taxon>Streptomyces</taxon>
        <taxon>Streptomyces himalayensis</taxon>
    </lineage>
</organism>
<name>A0A7W0IDB0_9ACTN</name>
<sequence length="533" mass="57044">MVGQAQTASTAAGSAQDGPAWLRTIPADLVKRYEAEGWWTRETLGDLVARGLAAAPDAGFHVHSAVRPWSGTFADVELVARRLAAGLAERGVGPGDIVVFQLPNWMEAAAVFWASALLGAVVVPVVHFYGRKELGHILAATEPKVFVGPERFGHLEHQPDLVADVPVVGVVGRDFDALLAAEPMPGTLPAEPAGAALIAFTSGTTRDPKGVVHSHQTLGFESRQLVRRYPSDRGDWITAAPVGHFIGMLTAFLVPVLDGAPVNLVDAWDPARILRLMADDGLTFGGGSPYYVSSLLDHPDWRPEHLPKMKYVGLGGAAVPVGVTRRLAGLGLTAHRSYGSTEHPSVTGSLPIAPEDKRLYTDGEPLLGVELRLAKDGEILTRGPDLCLGYTDPGLTASVFDDEGWYHTGDIGKLDEEGYLTIADRKSDVIIRGGENISALEVEEALLGMPAVAEAAVVAAPDKRLGEHAAAFLALRSGHAMPTLEDVRAHLEHVGLARQKWPEELHQVHEFPRNASGKVQKFLLRRELRAACG</sequence>
<dbReference type="GO" id="GO:0006631">
    <property type="term" value="P:fatty acid metabolic process"/>
    <property type="evidence" value="ECO:0007669"/>
    <property type="project" value="TreeGrafter"/>
</dbReference>
<keyword evidence="2" id="KW-0436">Ligase</keyword>
<dbReference type="InterPro" id="IPR042099">
    <property type="entry name" value="ANL_N_sf"/>
</dbReference>
<dbReference type="Proteomes" id="UP000545761">
    <property type="component" value="Unassembled WGS sequence"/>
</dbReference>
<keyword evidence="3" id="KW-1133">Transmembrane helix</keyword>
<evidence type="ECO:0000313" key="6">
    <source>
        <dbReference type="EMBL" id="MBA2951079.1"/>
    </source>
</evidence>
<dbReference type="PANTHER" id="PTHR43201">
    <property type="entry name" value="ACYL-COA SYNTHETASE"/>
    <property type="match status" value="1"/>
</dbReference>
<dbReference type="InterPro" id="IPR000873">
    <property type="entry name" value="AMP-dep_synth/lig_dom"/>
</dbReference>
<dbReference type="InterPro" id="IPR025110">
    <property type="entry name" value="AMP-bd_C"/>
</dbReference>
<feature type="domain" description="AMP-binding enzyme C-terminal" evidence="5">
    <location>
        <begin position="441"/>
        <end position="518"/>
    </location>
</feature>